<proteinExistence type="predicted"/>
<evidence type="ECO:0000313" key="2">
    <source>
        <dbReference type="EMBL" id="MCD7449940.1"/>
    </source>
</evidence>
<feature type="region of interest" description="Disordered" evidence="1">
    <location>
        <begin position="376"/>
        <end position="408"/>
    </location>
</feature>
<feature type="compositionally biased region" description="Polar residues" evidence="1">
    <location>
        <begin position="384"/>
        <end position="402"/>
    </location>
</feature>
<dbReference type="EMBL" id="JACEIK010000111">
    <property type="protein sequence ID" value="MCD7449940.1"/>
    <property type="molecule type" value="Genomic_DNA"/>
</dbReference>
<evidence type="ECO:0000256" key="1">
    <source>
        <dbReference type="SAM" id="MobiDB-lite"/>
    </source>
</evidence>
<accession>A0ABS8RT06</accession>
<feature type="region of interest" description="Disordered" evidence="1">
    <location>
        <begin position="287"/>
        <end position="331"/>
    </location>
</feature>
<feature type="region of interest" description="Disordered" evidence="1">
    <location>
        <begin position="65"/>
        <end position="137"/>
    </location>
</feature>
<feature type="compositionally biased region" description="Basic and acidic residues" evidence="1">
    <location>
        <begin position="118"/>
        <end position="130"/>
    </location>
</feature>
<name>A0ABS8RT06_DATST</name>
<sequence length="469" mass="51469">MRPNSVYLKLDVDGCSKDNSGSGGGGVVVRDQDGNFIMTFASYYRNEDENDGGVQIYVDHQYDQQEHKTNTEDCTSMSLNISAEPSRNQRSDPIKVSKPGMKKSGMGEASAEISSVQDELHGNRNNDKLGKTSQPGTVANKVKILGSKETGRGSTEFNHRDILKVAEFQRTPQQVACMVLGSTDKFEGTMGLEQKEGVEMKMKMFDKLTDIDSTIHVTQSRLKETSPVKDHESNKECPAPVSKELYEMNLVGRPILESIGNELGTDVANTTGEQELIPNCDFEMPMSEKLGDASTRGPVPSYQLGDLQGTAENSFKGKRSRANKSTSHQELDMKSIVEASQNAYAPEQDIVCNDDSSDATTKFGSIMSIKDVDHTKEIGKEGKSSITQGAETSLPSDNNEATGATKEQVLSVEGALDYKGNIESGNASSMKRKKTNHRKSTEKIPDKLDGEDDSWVKLPHFSCRDWTYN</sequence>
<feature type="compositionally biased region" description="Basic and acidic residues" evidence="1">
    <location>
        <begin position="439"/>
        <end position="448"/>
    </location>
</feature>
<comment type="caution">
    <text evidence="2">The sequence shown here is derived from an EMBL/GenBank/DDBJ whole genome shotgun (WGS) entry which is preliminary data.</text>
</comment>
<protein>
    <submittedName>
        <fullName evidence="2">Uncharacterized protein</fullName>
    </submittedName>
</protein>
<gene>
    <name evidence="2" type="ORF">HAX54_002465</name>
</gene>
<dbReference type="Proteomes" id="UP000823775">
    <property type="component" value="Unassembled WGS sequence"/>
</dbReference>
<reference evidence="2 3" key="1">
    <citation type="journal article" date="2021" name="BMC Genomics">
        <title>Datura genome reveals duplications of psychoactive alkaloid biosynthetic genes and high mutation rate following tissue culture.</title>
        <authorList>
            <person name="Rajewski A."/>
            <person name="Carter-House D."/>
            <person name="Stajich J."/>
            <person name="Litt A."/>
        </authorList>
    </citation>
    <scope>NUCLEOTIDE SEQUENCE [LARGE SCALE GENOMIC DNA]</scope>
    <source>
        <strain evidence="2">AR-01</strain>
    </source>
</reference>
<evidence type="ECO:0000313" key="3">
    <source>
        <dbReference type="Proteomes" id="UP000823775"/>
    </source>
</evidence>
<keyword evidence="3" id="KW-1185">Reference proteome</keyword>
<organism evidence="2 3">
    <name type="scientific">Datura stramonium</name>
    <name type="common">Jimsonweed</name>
    <name type="synonym">Common thornapple</name>
    <dbReference type="NCBI Taxonomy" id="4076"/>
    <lineage>
        <taxon>Eukaryota</taxon>
        <taxon>Viridiplantae</taxon>
        <taxon>Streptophyta</taxon>
        <taxon>Embryophyta</taxon>
        <taxon>Tracheophyta</taxon>
        <taxon>Spermatophyta</taxon>
        <taxon>Magnoliopsida</taxon>
        <taxon>eudicotyledons</taxon>
        <taxon>Gunneridae</taxon>
        <taxon>Pentapetalae</taxon>
        <taxon>asterids</taxon>
        <taxon>lamiids</taxon>
        <taxon>Solanales</taxon>
        <taxon>Solanaceae</taxon>
        <taxon>Solanoideae</taxon>
        <taxon>Datureae</taxon>
        <taxon>Datura</taxon>
    </lineage>
</organism>
<feature type="compositionally biased region" description="Polar residues" evidence="1">
    <location>
        <begin position="72"/>
        <end position="86"/>
    </location>
</feature>
<feature type="region of interest" description="Disordered" evidence="1">
    <location>
        <begin position="420"/>
        <end position="451"/>
    </location>
</feature>